<dbReference type="RefSeq" id="XP_070917700.1">
    <property type="nucleotide sequence ID" value="XM_071061599.1"/>
</dbReference>
<evidence type="ECO:0000313" key="4">
    <source>
        <dbReference type="Proteomes" id="UP001628179"/>
    </source>
</evidence>
<name>A0ABQ0GDX6_9PEZI</name>
<evidence type="ECO:0000256" key="1">
    <source>
        <dbReference type="ARBA" id="ARBA00008903"/>
    </source>
</evidence>
<dbReference type="SUPFAM" id="SSF51735">
    <property type="entry name" value="NAD(P)-binding Rossmann-fold domains"/>
    <property type="match status" value="1"/>
</dbReference>
<dbReference type="Proteomes" id="UP001628179">
    <property type="component" value="Unassembled WGS sequence"/>
</dbReference>
<accession>A0ABQ0GDX6</accession>
<feature type="compositionally biased region" description="Polar residues" evidence="2">
    <location>
        <begin position="41"/>
        <end position="64"/>
    </location>
</feature>
<dbReference type="Gene3D" id="3.30.1780.10">
    <property type="entry name" value="ornithine cyclodeaminase, domain 1"/>
    <property type="match status" value="1"/>
</dbReference>
<dbReference type="Pfam" id="PF02423">
    <property type="entry name" value="OCD_Mu_crystall"/>
    <property type="match status" value="1"/>
</dbReference>
<dbReference type="Gene3D" id="3.40.50.720">
    <property type="entry name" value="NAD(P)-binding Rossmann-like Domain"/>
    <property type="match status" value="1"/>
</dbReference>
<dbReference type="InterPro" id="IPR023401">
    <property type="entry name" value="ODC_N"/>
</dbReference>
<comment type="caution">
    <text evidence="3">The sequence shown here is derived from an EMBL/GenBank/DDBJ whole genome shotgun (WGS) entry which is preliminary data.</text>
</comment>
<gene>
    <name evidence="3" type="ORF">MFIFM68171_06179</name>
</gene>
<keyword evidence="4" id="KW-1185">Reference proteome</keyword>
<evidence type="ECO:0000256" key="2">
    <source>
        <dbReference type="SAM" id="MobiDB-lite"/>
    </source>
</evidence>
<dbReference type="GeneID" id="98176922"/>
<dbReference type="EMBL" id="BAAFSV010000003">
    <property type="protein sequence ID" value="GAB1315969.1"/>
    <property type="molecule type" value="Genomic_DNA"/>
</dbReference>
<sequence>MTLTVLNDDEIRSLLEGLTAAELEGFRGALASALNEHSSDRAQGSSGTAGIPSIQQPERTSVHSTATGATTLFMPSSSSIGNGIKVITLSSASASTTASPTPVIRPTGAIALFSPHGSPHGFLHASALTAFRTALASLCLVRSRRAVRTLVVFGCGEQAYWHVRLALKARGAHVERVVFVNPRASRTAREVVGRFVDRVGGDVKEREGWARCEFGVVIRDEEGEAYEARLAGLLREADVVVCCTPSTEELFDAGVLEKREEGRLVVAIGSYTPEMREVPVSLIRQAVQQEEGVVVVDTAEGVLKEAGEFITAGVKREHLVELGELALLNTTKTRFAEQSGEEKNDRLVRWLQTGNVIYKSVGLGLMDLTTGMYLVDFAKDMGIGTLVPGF</sequence>
<comment type="similarity">
    <text evidence="1">Belongs to the ornithine cyclodeaminase/mu-crystallin family.</text>
</comment>
<protein>
    <submittedName>
        <fullName evidence="3">Proline utilization protein PrnX-like</fullName>
    </submittedName>
</protein>
<proteinExistence type="inferred from homology"/>
<dbReference type="PANTHER" id="PTHR13812">
    <property type="entry name" value="KETIMINE REDUCTASE MU-CRYSTALLIN"/>
    <property type="match status" value="1"/>
</dbReference>
<reference evidence="3 4" key="1">
    <citation type="submission" date="2024-09" db="EMBL/GenBank/DDBJ databases">
        <title>Itraconazole resistance in Madurella fahalii resulting from another homologue of gene encoding cytochrome P450 14-alpha sterol demethylase (CYP51).</title>
        <authorList>
            <person name="Yoshioka I."/>
            <person name="Fahal A.H."/>
            <person name="Kaneko S."/>
            <person name="Yaguchi T."/>
        </authorList>
    </citation>
    <scope>NUCLEOTIDE SEQUENCE [LARGE SCALE GENOMIC DNA]</scope>
    <source>
        <strain evidence="3 4">IFM 68171</strain>
    </source>
</reference>
<organism evidence="3 4">
    <name type="scientific">Madurella fahalii</name>
    <dbReference type="NCBI Taxonomy" id="1157608"/>
    <lineage>
        <taxon>Eukaryota</taxon>
        <taxon>Fungi</taxon>
        <taxon>Dikarya</taxon>
        <taxon>Ascomycota</taxon>
        <taxon>Pezizomycotina</taxon>
        <taxon>Sordariomycetes</taxon>
        <taxon>Sordariomycetidae</taxon>
        <taxon>Sordariales</taxon>
        <taxon>Sordariales incertae sedis</taxon>
        <taxon>Madurella</taxon>
    </lineage>
</organism>
<dbReference type="PANTHER" id="PTHR13812:SF19">
    <property type="entry name" value="KETIMINE REDUCTASE MU-CRYSTALLIN"/>
    <property type="match status" value="1"/>
</dbReference>
<dbReference type="InterPro" id="IPR003462">
    <property type="entry name" value="ODC_Mu_crystall"/>
</dbReference>
<evidence type="ECO:0000313" key="3">
    <source>
        <dbReference type="EMBL" id="GAB1315969.1"/>
    </source>
</evidence>
<dbReference type="InterPro" id="IPR036291">
    <property type="entry name" value="NAD(P)-bd_dom_sf"/>
</dbReference>
<feature type="region of interest" description="Disordered" evidence="2">
    <location>
        <begin position="37"/>
        <end position="64"/>
    </location>
</feature>